<evidence type="ECO:0000256" key="10">
    <source>
        <dbReference type="SAM" id="Phobius"/>
    </source>
</evidence>
<feature type="transmembrane region" description="Helical" evidence="10">
    <location>
        <begin position="106"/>
        <end position="126"/>
    </location>
</feature>
<feature type="transmembrane region" description="Helical" evidence="10">
    <location>
        <begin position="146"/>
        <end position="174"/>
    </location>
</feature>
<dbReference type="Proteomes" id="UP001604336">
    <property type="component" value="Unassembled WGS sequence"/>
</dbReference>
<dbReference type="InterPro" id="IPR040361">
    <property type="entry name" value="TPD1"/>
</dbReference>
<evidence type="ECO:0000313" key="11">
    <source>
        <dbReference type="EMBL" id="KAL2539641.1"/>
    </source>
</evidence>
<reference evidence="12" key="1">
    <citation type="submission" date="2024-07" db="EMBL/GenBank/DDBJ databases">
        <title>Two chromosome-level genome assemblies of Korean endemic species Abeliophyllum distichum and Forsythia ovata (Oleaceae).</title>
        <authorList>
            <person name="Jang H."/>
        </authorList>
    </citation>
    <scope>NUCLEOTIDE SEQUENCE [LARGE SCALE GENOMIC DNA]</scope>
</reference>
<evidence type="ECO:0000313" key="12">
    <source>
        <dbReference type="Proteomes" id="UP001604336"/>
    </source>
</evidence>
<feature type="transmembrane region" description="Helical" evidence="10">
    <location>
        <begin position="6"/>
        <end position="27"/>
    </location>
</feature>
<keyword evidence="6" id="KW-0732">Signal</keyword>
<feature type="transmembrane region" description="Helical" evidence="10">
    <location>
        <begin position="48"/>
        <end position="65"/>
    </location>
</feature>
<feature type="transmembrane region" description="Helical" evidence="10">
    <location>
        <begin position="71"/>
        <end position="94"/>
    </location>
</feature>
<evidence type="ECO:0000256" key="5">
    <source>
        <dbReference type="ARBA" id="ARBA00022692"/>
    </source>
</evidence>
<evidence type="ECO:0000256" key="8">
    <source>
        <dbReference type="ARBA" id="ARBA00022989"/>
    </source>
</evidence>
<proteinExistence type="inferred from homology"/>
<evidence type="ECO:0000256" key="9">
    <source>
        <dbReference type="ARBA" id="ARBA00023136"/>
    </source>
</evidence>
<evidence type="ECO:0000256" key="2">
    <source>
        <dbReference type="ARBA" id="ARBA00007809"/>
    </source>
</evidence>
<dbReference type="PANTHER" id="PTHR10791">
    <property type="entry name" value="RAG1-ACTIVATING PROTEIN 1"/>
    <property type="match status" value="1"/>
</dbReference>
<dbReference type="Pfam" id="PF03083">
    <property type="entry name" value="MtN3_slv"/>
    <property type="match status" value="1"/>
</dbReference>
<keyword evidence="5 10" id="KW-0812">Transmembrane</keyword>
<evidence type="ECO:0000256" key="6">
    <source>
        <dbReference type="ARBA" id="ARBA00022729"/>
    </source>
</evidence>
<comment type="similarity">
    <text evidence="2">Belongs to the SWEET sugar transporter family.</text>
</comment>
<keyword evidence="7" id="KW-0677">Repeat</keyword>
<dbReference type="FunFam" id="1.20.1280.290:FF:000001">
    <property type="entry name" value="Bidirectional sugar transporter SWEET"/>
    <property type="match status" value="1"/>
</dbReference>
<name>A0ABD1VQJ9_9LAMI</name>
<keyword evidence="4 11" id="KW-0762">Sugar transport</keyword>
<dbReference type="Gene3D" id="1.20.1280.290">
    <property type="match status" value="1"/>
</dbReference>
<organism evidence="11 12">
    <name type="scientific">Abeliophyllum distichum</name>
    <dbReference type="NCBI Taxonomy" id="126358"/>
    <lineage>
        <taxon>Eukaryota</taxon>
        <taxon>Viridiplantae</taxon>
        <taxon>Streptophyta</taxon>
        <taxon>Embryophyta</taxon>
        <taxon>Tracheophyta</taxon>
        <taxon>Spermatophyta</taxon>
        <taxon>Magnoliopsida</taxon>
        <taxon>eudicotyledons</taxon>
        <taxon>Gunneridae</taxon>
        <taxon>Pentapetalae</taxon>
        <taxon>asterids</taxon>
        <taxon>lamiids</taxon>
        <taxon>Lamiales</taxon>
        <taxon>Oleaceae</taxon>
        <taxon>Forsythieae</taxon>
        <taxon>Abeliophyllum</taxon>
    </lineage>
</organism>
<evidence type="ECO:0000256" key="3">
    <source>
        <dbReference type="ARBA" id="ARBA00022448"/>
    </source>
</evidence>
<keyword evidence="9 10" id="KW-0472">Membrane</keyword>
<protein>
    <submittedName>
        <fullName evidence="11">Bidirectional sugar transporter SWEET12</fullName>
    </submittedName>
</protein>
<evidence type="ECO:0000256" key="1">
    <source>
        <dbReference type="ARBA" id="ARBA00004127"/>
    </source>
</evidence>
<dbReference type="InterPro" id="IPR004316">
    <property type="entry name" value="SWEET_rpt"/>
</dbReference>
<dbReference type="PANTHER" id="PTHR10791:SF22">
    <property type="entry name" value="BIDIRECTIONAL SUGAR TRANSPORTER SWEET11"/>
    <property type="match status" value="1"/>
</dbReference>
<accession>A0ABD1VQJ9</accession>
<keyword evidence="3" id="KW-0813">Transport</keyword>
<gene>
    <name evidence="11" type="ORF">Adt_00619</name>
</gene>
<dbReference type="AlphaFoldDB" id="A0ABD1VQJ9"/>
<dbReference type="GO" id="GO:0012505">
    <property type="term" value="C:endomembrane system"/>
    <property type="evidence" value="ECO:0007669"/>
    <property type="project" value="UniProtKB-SubCell"/>
</dbReference>
<comment type="caution">
    <text evidence="11">The sequence shown here is derived from an EMBL/GenBank/DDBJ whole genome shotgun (WGS) entry which is preliminary data.</text>
</comment>
<comment type="subcellular location">
    <subcellularLocation>
        <location evidence="1">Endomembrane system</location>
        <topology evidence="1">Multi-pass membrane protein</topology>
    </subcellularLocation>
</comment>
<dbReference type="EMBL" id="JBFOLK010000001">
    <property type="protein sequence ID" value="KAL2539641.1"/>
    <property type="molecule type" value="Genomic_DNA"/>
</dbReference>
<keyword evidence="8 10" id="KW-1133">Transmembrane helix</keyword>
<keyword evidence="12" id="KW-1185">Reference proteome</keyword>
<dbReference type="InterPro" id="IPR047664">
    <property type="entry name" value="SWEET"/>
</dbReference>
<dbReference type="Pfam" id="PF24068">
    <property type="entry name" value="TPD1_C"/>
    <property type="match status" value="1"/>
</dbReference>
<sequence>MALFAMHNPLVLTFGILGNLVSFMVYLAPLPTFYRVFKKKSTEGFHSVPYAVALLSSMIWIYYAWIKSNEFLLITINSVGCVMETIYLAIYIVYAPKKARILTLKFLLLLNFGGFGLILILTHFLTNGSKRVQVLGWICVSLSTSVYLAPLSIMIPNVLGLIFGVLQVILYMIYKNKKRDAEELKLPTHVKPNLIASTDQIHPVSILPLPIPEENVDVNDENADGLQFDDGSIESAAILPEKNTPSASHRKLLNDAAMEKKRKKEKAGAKPDRIWSDKCSESDIVISQGATESLPNGIPTYTVEIMNVCISGCDISGIHLSCGWFSSARLINPRVFKRLSFDDCLVNDGKPLSIGRTLSFQYANTFRYPLSVSSVSC</sequence>
<evidence type="ECO:0000256" key="7">
    <source>
        <dbReference type="ARBA" id="ARBA00022737"/>
    </source>
</evidence>
<evidence type="ECO:0000256" key="4">
    <source>
        <dbReference type="ARBA" id="ARBA00022597"/>
    </source>
</evidence>